<name>A0AAE3AK93_9FIRM</name>
<reference evidence="8" key="1">
    <citation type="submission" date="2021-10" db="EMBL/GenBank/DDBJ databases">
        <title>Anaerobic single-cell dispensing facilitates the cultivation of human gut bacteria.</title>
        <authorList>
            <person name="Afrizal A."/>
        </authorList>
    </citation>
    <scope>NUCLEOTIDE SEQUENCE</scope>
    <source>
        <strain evidence="8">CLA-AA-H250</strain>
    </source>
</reference>
<evidence type="ECO:0000256" key="6">
    <source>
        <dbReference type="SAM" id="Phobius"/>
    </source>
</evidence>
<evidence type="ECO:0000256" key="5">
    <source>
        <dbReference type="ARBA" id="ARBA00023136"/>
    </source>
</evidence>
<evidence type="ECO:0000313" key="9">
    <source>
        <dbReference type="Proteomes" id="UP001199424"/>
    </source>
</evidence>
<dbReference type="InterPro" id="IPR019264">
    <property type="entry name" value="DUF2179"/>
</dbReference>
<dbReference type="Proteomes" id="UP001199424">
    <property type="component" value="Unassembled WGS sequence"/>
</dbReference>
<feature type="transmembrane region" description="Helical" evidence="6">
    <location>
        <begin position="20"/>
        <end position="37"/>
    </location>
</feature>
<dbReference type="CDD" id="cd16380">
    <property type="entry name" value="YitT_C"/>
    <property type="match status" value="1"/>
</dbReference>
<protein>
    <submittedName>
        <fullName evidence="8">YitT family protein</fullName>
    </submittedName>
</protein>
<proteinExistence type="predicted"/>
<feature type="transmembrane region" description="Helical" evidence="6">
    <location>
        <begin position="125"/>
        <end position="142"/>
    </location>
</feature>
<keyword evidence="2" id="KW-1003">Cell membrane</keyword>
<evidence type="ECO:0000313" key="8">
    <source>
        <dbReference type="EMBL" id="MCC2135658.1"/>
    </source>
</evidence>
<dbReference type="InterPro" id="IPR051461">
    <property type="entry name" value="UPF0750_membrane"/>
</dbReference>
<dbReference type="Pfam" id="PF02588">
    <property type="entry name" value="YitT_membrane"/>
    <property type="match status" value="1"/>
</dbReference>
<gene>
    <name evidence="8" type="ORF">LKD31_01320</name>
</gene>
<dbReference type="EMBL" id="JAJEQC010000001">
    <property type="protein sequence ID" value="MCC2135658.1"/>
    <property type="molecule type" value="Genomic_DNA"/>
</dbReference>
<evidence type="ECO:0000259" key="7">
    <source>
        <dbReference type="Pfam" id="PF10035"/>
    </source>
</evidence>
<sequence>MNNPIQNVKEKLTKQNLKTFMLITFGTFVFAIGTYFFKFPNNFSTGGVSGISILLGHIFPSFSTAGIMWIINIILLIVGFIILGRGFGVLTVYCSMLLSFLTWLLEKLVPLSKPLTDQPFLELCYGMMLPAVGSAILFNCNASSGGTDIVAMILKKYTSLDIGKALLVSDTLIAFSAMFVFDIRTGLFSLLGLAIKAFMVDSVIEGINLCKYFSIVTTHPEEICDYIIHKMNRSSTIVDATGAYSHEGCKVVMVACRRGEAVKLRAYVRSVDKKAFMFITNTSEIIGKGFRSVE</sequence>
<feature type="domain" description="DUF2179" evidence="7">
    <location>
        <begin position="233"/>
        <end position="287"/>
    </location>
</feature>
<evidence type="ECO:0000256" key="1">
    <source>
        <dbReference type="ARBA" id="ARBA00004651"/>
    </source>
</evidence>
<keyword evidence="4 6" id="KW-1133">Transmembrane helix</keyword>
<keyword evidence="5 6" id="KW-0472">Membrane</keyword>
<evidence type="ECO:0000256" key="4">
    <source>
        <dbReference type="ARBA" id="ARBA00022989"/>
    </source>
</evidence>
<dbReference type="PANTHER" id="PTHR33545">
    <property type="entry name" value="UPF0750 MEMBRANE PROTEIN YITT-RELATED"/>
    <property type="match status" value="1"/>
</dbReference>
<accession>A0AAE3AK93</accession>
<keyword evidence="3 6" id="KW-0812">Transmembrane</keyword>
<organism evidence="8 9">
    <name type="scientific">Hominenteromicrobium mulieris</name>
    <dbReference type="NCBI Taxonomy" id="2885357"/>
    <lineage>
        <taxon>Bacteria</taxon>
        <taxon>Bacillati</taxon>
        <taxon>Bacillota</taxon>
        <taxon>Clostridia</taxon>
        <taxon>Eubacteriales</taxon>
        <taxon>Oscillospiraceae</taxon>
        <taxon>Hominenteromicrobium</taxon>
    </lineage>
</organism>
<feature type="transmembrane region" description="Helical" evidence="6">
    <location>
        <begin position="162"/>
        <end position="181"/>
    </location>
</feature>
<dbReference type="InterPro" id="IPR003740">
    <property type="entry name" value="YitT"/>
</dbReference>
<keyword evidence="9" id="KW-1185">Reference proteome</keyword>
<dbReference type="Gene3D" id="3.30.70.120">
    <property type="match status" value="1"/>
</dbReference>
<dbReference type="AlphaFoldDB" id="A0AAE3AK93"/>
<dbReference type="RefSeq" id="WP_308448289.1">
    <property type="nucleotide sequence ID" value="NZ_JAJEQC010000001.1"/>
</dbReference>
<evidence type="ECO:0000256" key="2">
    <source>
        <dbReference type="ARBA" id="ARBA00022475"/>
    </source>
</evidence>
<feature type="transmembrane region" description="Helical" evidence="6">
    <location>
        <begin position="87"/>
        <end position="105"/>
    </location>
</feature>
<evidence type="ECO:0000256" key="3">
    <source>
        <dbReference type="ARBA" id="ARBA00022692"/>
    </source>
</evidence>
<dbReference type="InterPro" id="IPR015867">
    <property type="entry name" value="N-reg_PII/ATP_PRibTrfase_C"/>
</dbReference>
<dbReference type="PIRSF" id="PIRSF006483">
    <property type="entry name" value="Membrane_protein_YitT"/>
    <property type="match status" value="1"/>
</dbReference>
<dbReference type="GO" id="GO:0005886">
    <property type="term" value="C:plasma membrane"/>
    <property type="evidence" value="ECO:0007669"/>
    <property type="project" value="UniProtKB-SubCell"/>
</dbReference>
<dbReference type="PANTHER" id="PTHR33545:SF9">
    <property type="entry name" value="UPF0750 MEMBRANE PROTEIN YITE"/>
    <property type="match status" value="1"/>
</dbReference>
<feature type="transmembrane region" description="Helical" evidence="6">
    <location>
        <begin position="57"/>
        <end position="80"/>
    </location>
</feature>
<dbReference type="Pfam" id="PF10035">
    <property type="entry name" value="DUF2179"/>
    <property type="match status" value="1"/>
</dbReference>
<comment type="subcellular location">
    <subcellularLocation>
        <location evidence="1">Cell membrane</location>
        <topology evidence="1">Multi-pass membrane protein</topology>
    </subcellularLocation>
</comment>
<comment type="caution">
    <text evidence="8">The sequence shown here is derived from an EMBL/GenBank/DDBJ whole genome shotgun (WGS) entry which is preliminary data.</text>
</comment>